<sequence length="100" mass="10665">MALIKPIEIRNTGLVATYWRLTHCQIDHAAGIAEFRLHGYPTREARLAGKAPLPGIAYRVQAGALGLPDLHAVTSAALYAAARSQPASDGVVWFADAEEG</sequence>
<evidence type="ECO:0000313" key="1">
    <source>
        <dbReference type="EMBL" id="RAI57198.1"/>
    </source>
</evidence>
<organism evidence="1 2">
    <name type="scientific">Roseicella frigidaeris</name>
    <dbReference type="NCBI Taxonomy" id="2230885"/>
    <lineage>
        <taxon>Bacteria</taxon>
        <taxon>Pseudomonadati</taxon>
        <taxon>Pseudomonadota</taxon>
        <taxon>Alphaproteobacteria</taxon>
        <taxon>Acetobacterales</taxon>
        <taxon>Roseomonadaceae</taxon>
        <taxon>Roseicella</taxon>
    </lineage>
</organism>
<keyword evidence="2" id="KW-1185">Reference proteome</keyword>
<comment type="caution">
    <text evidence="1">The sequence shown here is derived from an EMBL/GenBank/DDBJ whole genome shotgun (WGS) entry which is preliminary data.</text>
</comment>
<proteinExistence type="predicted"/>
<reference evidence="2" key="1">
    <citation type="submission" date="2018-06" db="EMBL/GenBank/DDBJ databases">
        <authorList>
            <person name="Khan S.A."/>
        </authorList>
    </citation>
    <scope>NUCLEOTIDE SEQUENCE [LARGE SCALE GENOMIC DNA]</scope>
    <source>
        <strain evidence="2">DB-1506</strain>
    </source>
</reference>
<dbReference type="AlphaFoldDB" id="A0A327MAP8"/>
<dbReference type="RefSeq" id="WP_111471715.1">
    <property type="nucleotide sequence ID" value="NZ_QLIX01000020.1"/>
</dbReference>
<gene>
    <name evidence="1" type="ORF">DOO78_20375</name>
</gene>
<dbReference type="EMBL" id="QLIX01000020">
    <property type="protein sequence ID" value="RAI57198.1"/>
    <property type="molecule type" value="Genomic_DNA"/>
</dbReference>
<accession>A0A327MAP8</accession>
<protein>
    <submittedName>
        <fullName evidence="1">Uncharacterized protein</fullName>
    </submittedName>
</protein>
<evidence type="ECO:0000313" key="2">
    <source>
        <dbReference type="Proteomes" id="UP000249065"/>
    </source>
</evidence>
<name>A0A327MAP8_9PROT</name>
<dbReference type="Proteomes" id="UP000249065">
    <property type="component" value="Unassembled WGS sequence"/>
</dbReference>
<dbReference type="OrthoDB" id="7271380at2"/>